<feature type="compositionally biased region" description="Low complexity" evidence="1">
    <location>
        <begin position="892"/>
        <end position="909"/>
    </location>
</feature>
<dbReference type="EMBL" id="KZ819662">
    <property type="protein sequence ID" value="PWN30784.1"/>
    <property type="molecule type" value="Genomic_DNA"/>
</dbReference>
<feature type="compositionally biased region" description="Low complexity" evidence="1">
    <location>
        <begin position="494"/>
        <end position="518"/>
    </location>
</feature>
<keyword evidence="3" id="KW-1185">Reference proteome</keyword>
<evidence type="ECO:0000313" key="3">
    <source>
        <dbReference type="Proteomes" id="UP000245884"/>
    </source>
</evidence>
<dbReference type="OrthoDB" id="1734943at2759"/>
<sequence>MNIKAALGASSSRRASPERNASNDDAALHGKAPAPRRAGSFGKGLGNALANSMTRASEAVGGTKKSSSSAAPTPTPGTPSSTPFAGNKEFPFPAPAAPGTPAGGATAVGPDPQHLSNFSLRLSELVNQALIPTVPGAMHTGGGSGGMASVTKHAPGRASVPNLTQIAYEGKRLPNRAKIVEFAQLVVSELRYANGVDPYLLRAVSRAALKALTLFANRIDSLLVPIAKDPSSLIMPTTVKEGVHISAALEFNLGLATITWIVEDSLERCIEGDDRDEDPGMPTFVSEILTPVRKRMETTILHVIQPVLAGTKASLTGSILKAVRQPFLSGGSPALTPSASHDGSLPPLSPANGPGSALASPKEGVASGTTNWIKELQGRLDGSRKLLVPRIEARTSQDGEGWFISVVVHLIWKGLFVLSSRSVEPAVVTSGISVPPTGKQSGGVASFLAPSSREAIADANKRSPSPGQLSAALKSVASVGSHRGRVGTPGGTNSTAASGRATPAAAPDGTLSPPTATASHHHHHHHKSFFSPSAKASTGQLSDLQSFQKMCLRFCRGFVSDKALAAVAAELSRADIAAEEQQEEEPQEIEDEPDELARQALAEALEAINSTILVVQAMDSNAAAVKLALDGFGGPHKTISGGSSNGGVDARPASAVPHGIQPLESTQLRALKAIPPLLLLHIVYCRLPPALKMASTSHEGETYLSHPPALFGISWQEYERSIAGFVGGTSWAQAAIPRWQKEVEALWAEYSVKRSELLANKQARRAVNMDSTHEPARHGAPAKGIDEFGTTPTPARLAAAAAAAAEQRHSNEFDCADGALSRNITRSDDGQSSSASLDGCAASWRGAGSGSSAASSRQSSRVHSPAQSPTMGAASDLEEDMEGSVGALSLGTASQSATASRSAARPPVSKRFWKSSDRNGSASTALAAGAAANGSGARGFHLPSLTRPTFGSRTSSPAGSVRGRGTSNTSRSRSVKQDNAPTDSAAVANSSFDPALAAQQTADDSDLAEVAKCQEAVAFFAKTLEWAAWSAGMEGVRCQLGAVDQEHK</sequence>
<dbReference type="GeneID" id="37029287"/>
<feature type="compositionally biased region" description="Low complexity" evidence="1">
    <location>
        <begin position="99"/>
        <end position="110"/>
    </location>
</feature>
<feature type="compositionally biased region" description="Polar residues" evidence="1">
    <location>
        <begin position="977"/>
        <end position="988"/>
    </location>
</feature>
<feature type="compositionally biased region" description="Low complexity" evidence="1">
    <location>
        <begin position="959"/>
        <end position="972"/>
    </location>
</feature>
<evidence type="ECO:0000313" key="2">
    <source>
        <dbReference type="EMBL" id="PWN30784.1"/>
    </source>
</evidence>
<dbReference type="Proteomes" id="UP000245884">
    <property type="component" value="Unassembled WGS sequence"/>
</dbReference>
<feature type="compositionally biased region" description="Low complexity" evidence="1">
    <location>
        <begin position="846"/>
        <end position="861"/>
    </location>
</feature>
<feature type="region of interest" description="Disordered" evidence="1">
    <location>
        <begin position="480"/>
        <end position="535"/>
    </location>
</feature>
<feature type="compositionally biased region" description="Polar residues" evidence="1">
    <location>
        <begin position="946"/>
        <end position="958"/>
    </location>
</feature>
<reference evidence="2 3" key="1">
    <citation type="journal article" date="2018" name="Mol. Biol. Evol.">
        <title>Broad Genomic Sampling Reveals a Smut Pathogenic Ancestry of the Fungal Clade Ustilaginomycotina.</title>
        <authorList>
            <person name="Kijpornyongpan T."/>
            <person name="Mondo S.J."/>
            <person name="Barry K."/>
            <person name="Sandor L."/>
            <person name="Lee J."/>
            <person name="Lipzen A."/>
            <person name="Pangilinan J."/>
            <person name="LaButti K."/>
            <person name="Hainaut M."/>
            <person name="Henrissat B."/>
            <person name="Grigoriev I.V."/>
            <person name="Spatafora J.W."/>
            <person name="Aime M.C."/>
        </authorList>
    </citation>
    <scope>NUCLEOTIDE SEQUENCE [LARGE SCALE GENOMIC DNA]</scope>
    <source>
        <strain evidence="2 3">MCA 5214</strain>
    </source>
</reference>
<feature type="region of interest" description="Disordered" evidence="1">
    <location>
        <begin position="333"/>
        <end position="364"/>
    </location>
</feature>
<feature type="compositionally biased region" description="Basic residues" evidence="1">
    <location>
        <begin position="519"/>
        <end position="528"/>
    </location>
</feature>
<dbReference type="STRING" id="1569628.A0A316V0L8"/>
<feature type="region of interest" description="Disordered" evidence="1">
    <location>
        <begin position="765"/>
        <end position="791"/>
    </location>
</feature>
<dbReference type="RefSeq" id="XP_025365396.1">
    <property type="nucleotide sequence ID" value="XM_025507464.1"/>
</dbReference>
<protein>
    <submittedName>
        <fullName evidence="2">Uncharacterized protein</fullName>
    </submittedName>
</protein>
<feature type="region of interest" description="Disordered" evidence="1">
    <location>
        <begin position="846"/>
        <end position="988"/>
    </location>
</feature>
<feature type="compositionally biased region" description="Low complexity" evidence="1">
    <location>
        <begin position="62"/>
        <end position="83"/>
    </location>
</feature>
<proteinExistence type="predicted"/>
<name>A0A316V0L8_9BASI</name>
<accession>A0A316V0L8</accession>
<dbReference type="AlphaFoldDB" id="A0A316V0L8"/>
<feature type="region of interest" description="Disordered" evidence="1">
    <location>
        <begin position="1"/>
        <end position="112"/>
    </location>
</feature>
<organism evidence="2 3">
    <name type="scientific">Jaminaea rosea</name>
    <dbReference type="NCBI Taxonomy" id="1569628"/>
    <lineage>
        <taxon>Eukaryota</taxon>
        <taxon>Fungi</taxon>
        <taxon>Dikarya</taxon>
        <taxon>Basidiomycota</taxon>
        <taxon>Ustilaginomycotina</taxon>
        <taxon>Exobasidiomycetes</taxon>
        <taxon>Microstromatales</taxon>
        <taxon>Microstromatales incertae sedis</taxon>
        <taxon>Jaminaea</taxon>
    </lineage>
</organism>
<feature type="compositionally biased region" description="Low complexity" evidence="1">
    <location>
        <begin position="1"/>
        <end position="14"/>
    </location>
</feature>
<feature type="compositionally biased region" description="Low complexity" evidence="1">
    <location>
        <begin position="920"/>
        <end position="939"/>
    </location>
</feature>
<evidence type="ECO:0000256" key="1">
    <source>
        <dbReference type="SAM" id="MobiDB-lite"/>
    </source>
</evidence>
<gene>
    <name evidence="2" type="ORF">BDZ90DRAFT_24447</name>
</gene>